<reference evidence="1 2" key="1">
    <citation type="submission" date="2024-02" db="EMBL/GenBank/DDBJ databases">
        <title>Whole genome sequencing and characterization of Corynebacterium isolated from the ocular surface of dry eye disease sufferers.</title>
        <authorList>
            <person name="Naqvi M."/>
        </authorList>
    </citation>
    <scope>NUCLEOTIDE SEQUENCE [LARGE SCALE GENOMIC DNA]</scope>
    <source>
        <strain evidence="1 2">PCRF</strain>
    </source>
</reference>
<accession>A0ABU8P358</accession>
<sequence length="520" mass="58351">MGVKVTPSLTIGGYEIACTVDKADTEPVAVQGIQIDWGRSEYHDASATPATMTLHLADVTDEWADYIRRNKAVGREVRLQIEGRPARTLDGGSLSGSVRRMVVFRGRISRATAKLTKSESGQGVRRWIITLVCADSTAAMGGVNPGPAEWPTEAMMDRALRIRGLSEVGATRIENFYFRSEYHMFGVSPLDVKGKSALQLLGDFYGSMASETWAYDPDDNVVRQVPRLSQDMVVRLQSSDEQHGAVKPAVDSVRFEGVTYPGIGLGGCQLAGDPVIEADPATVINRVEANWKNRAREWDDTVTTNENVYPGDSRRVYTWDTWLGDQENVEPAQEALWARVREEGRRPRHPEFTTQPTHIFPSWDVTRWVLMAWENPRPCFISGDAAHQWLMGTNHEYGPIVAPIGGTLHFDPKDGWSALLRTHFVHNSARTVTPTSWRGLIQWRRGTQRTVPWMWDRYEVPAGAQVIDPATIKENYSMPNRNIRWGKAPSHKGYCFHTSVTWSDMRHVNAGGTEIKDVYQ</sequence>
<evidence type="ECO:0008006" key="3">
    <source>
        <dbReference type="Google" id="ProtNLM"/>
    </source>
</evidence>
<proteinExistence type="predicted"/>
<evidence type="ECO:0000313" key="2">
    <source>
        <dbReference type="Proteomes" id="UP001359781"/>
    </source>
</evidence>
<dbReference type="EMBL" id="JBAHVJ010000011">
    <property type="protein sequence ID" value="MEJ4100732.1"/>
    <property type="molecule type" value="Genomic_DNA"/>
</dbReference>
<protein>
    <recommendedName>
        <fullName evidence="3">Minor tail protein</fullName>
    </recommendedName>
</protein>
<dbReference type="Proteomes" id="UP001359781">
    <property type="component" value="Unassembled WGS sequence"/>
</dbReference>
<organism evidence="1 2">
    <name type="scientific">Corynebacterium mastitidis</name>
    <dbReference type="NCBI Taxonomy" id="161890"/>
    <lineage>
        <taxon>Bacteria</taxon>
        <taxon>Bacillati</taxon>
        <taxon>Actinomycetota</taxon>
        <taxon>Actinomycetes</taxon>
        <taxon>Mycobacteriales</taxon>
        <taxon>Corynebacteriaceae</taxon>
        <taxon>Corynebacterium</taxon>
    </lineage>
</organism>
<gene>
    <name evidence="1" type="ORF">V5S96_10250</name>
</gene>
<comment type="caution">
    <text evidence="1">The sequence shown here is derived from an EMBL/GenBank/DDBJ whole genome shotgun (WGS) entry which is preliminary data.</text>
</comment>
<evidence type="ECO:0000313" key="1">
    <source>
        <dbReference type="EMBL" id="MEJ4100732.1"/>
    </source>
</evidence>
<name>A0ABU8P358_9CORY</name>
<dbReference type="RefSeq" id="WP_337890911.1">
    <property type="nucleotide sequence ID" value="NZ_JBAHVI010000010.1"/>
</dbReference>
<keyword evidence="2" id="KW-1185">Reference proteome</keyword>